<protein>
    <recommendedName>
        <fullName evidence="3">TonB protein C-terminal</fullName>
    </recommendedName>
</protein>
<accession>A0A1M5JBR6</accession>
<keyword evidence="2" id="KW-1185">Reference proteome</keyword>
<dbReference type="RefSeq" id="WP_072962290.1">
    <property type="nucleotide sequence ID" value="NZ_FQUT01000014.1"/>
</dbReference>
<reference evidence="2" key="1">
    <citation type="submission" date="2016-11" db="EMBL/GenBank/DDBJ databases">
        <authorList>
            <person name="Varghese N."/>
            <person name="Submissions S."/>
        </authorList>
    </citation>
    <scope>NUCLEOTIDE SEQUENCE [LARGE SCALE GENOMIC DNA]</scope>
    <source>
        <strain evidence="2">DSM 27619</strain>
    </source>
</reference>
<organism evidence="1 2">
    <name type="scientific">Chryseobacterium arachidis</name>
    <dbReference type="NCBI Taxonomy" id="1416778"/>
    <lineage>
        <taxon>Bacteria</taxon>
        <taxon>Pseudomonadati</taxon>
        <taxon>Bacteroidota</taxon>
        <taxon>Flavobacteriia</taxon>
        <taxon>Flavobacteriales</taxon>
        <taxon>Weeksellaceae</taxon>
        <taxon>Chryseobacterium group</taxon>
        <taxon>Chryseobacterium</taxon>
    </lineage>
</organism>
<dbReference type="OrthoDB" id="1095452at2"/>
<dbReference type="STRING" id="1416778.SAMN05443633_11468"/>
<evidence type="ECO:0008006" key="3">
    <source>
        <dbReference type="Google" id="ProtNLM"/>
    </source>
</evidence>
<evidence type="ECO:0000313" key="2">
    <source>
        <dbReference type="Proteomes" id="UP000184518"/>
    </source>
</evidence>
<dbReference type="SUPFAM" id="SSF74653">
    <property type="entry name" value="TolA/TonB C-terminal domain"/>
    <property type="match status" value="1"/>
</dbReference>
<evidence type="ECO:0000313" key="1">
    <source>
        <dbReference type="EMBL" id="SHG37997.1"/>
    </source>
</evidence>
<sequence>MKKLFVIIILMGFGKVFSQETVSFKQENINTDDKIYTEADKIPEYPGGMIVFQKSFSQAFNKNNISETGDLSTEAQFVVSKEGFITEVKTLGYSRSLNQEVERAIKAVKEKWVPAEIKGKPINFRFRLPVKMNIP</sequence>
<dbReference type="AlphaFoldDB" id="A0A1M5JBR6"/>
<dbReference type="Proteomes" id="UP000184518">
    <property type="component" value="Unassembled WGS sequence"/>
</dbReference>
<proteinExistence type="predicted"/>
<dbReference type="Gene3D" id="3.30.1150.10">
    <property type="match status" value="1"/>
</dbReference>
<gene>
    <name evidence="1" type="ORF">SAMN05443633_11468</name>
</gene>
<dbReference type="EMBL" id="FQUT01000014">
    <property type="protein sequence ID" value="SHG37997.1"/>
    <property type="molecule type" value="Genomic_DNA"/>
</dbReference>
<name>A0A1M5JBR6_9FLAO</name>